<dbReference type="Proteomes" id="UP000005408">
    <property type="component" value="Unassembled WGS sequence"/>
</dbReference>
<evidence type="ECO:0000256" key="1">
    <source>
        <dbReference type="SAM" id="MobiDB-lite"/>
    </source>
</evidence>
<reference evidence="2" key="1">
    <citation type="submission" date="2022-08" db="UniProtKB">
        <authorList>
            <consortium name="EnsemblMetazoa"/>
        </authorList>
    </citation>
    <scope>IDENTIFICATION</scope>
    <source>
        <strain evidence="2">05x7-T-G4-1.051#20</strain>
    </source>
</reference>
<dbReference type="AlphaFoldDB" id="A0A8W8M0P6"/>
<evidence type="ECO:0000313" key="3">
    <source>
        <dbReference type="Proteomes" id="UP000005408"/>
    </source>
</evidence>
<protein>
    <submittedName>
        <fullName evidence="2">Uncharacterized protein</fullName>
    </submittedName>
</protein>
<name>A0A8W8M0P6_MAGGI</name>
<feature type="compositionally biased region" description="Polar residues" evidence="1">
    <location>
        <begin position="76"/>
        <end position="85"/>
    </location>
</feature>
<evidence type="ECO:0000313" key="2">
    <source>
        <dbReference type="EnsemblMetazoa" id="G30009.1:cds"/>
    </source>
</evidence>
<accession>A0A8W8M0P6</accession>
<dbReference type="EnsemblMetazoa" id="G30009.1">
    <property type="protein sequence ID" value="G30009.1:cds"/>
    <property type="gene ID" value="G30009"/>
</dbReference>
<keyword evidence="3" id="KW-1185">Reference proteome</keyword>
<feature type="region of interest" description="Disordered" evidence="1">
    <location>
        <begin position="76"/>
        <end position="97"/>
    </location>
</feature>
<sequence>MTIINKSCIRPVKFVDCPAGYFGHNCSDMCTQPSYGIQCGQKCNCTACHHIFGCNLTTEIPEIGTATVKHKRSNELQSAKNSTHQKLPGKLNIVNNE</sequence>
<organism evidence="2 3">
    <name type="scientific">Magallana gigas</name>
    <name type="common">Pacific oyster</name>
    <name type="synonym">Crassostrea gigas</name>
    <dbReference type="NCBI Taxonomy" id="29159"/>
    <lineage>
        <taxon>Eukaryota</taxon>
        <taxon>Metazoa</taxon>
        <taxon>Spiralia</taxon>
        <taxon>Lophotrochozoa</taxon>
        <taxon>Mollusca</taxon>
        <taxon>Bivalvia</taxon>
        <taxon>Autobranchia</taxon>
        <taxon>Pteriomorphia</taxon>
        <taxon>Ostreida</taxon>
        <taxon>Ostreoidea</taxon>
        <taxon>Ostreidae</taxon>
        <taxon>Magallana</taxon>
    </lineage>
</organism>
<dbReference type="Gene3D" id="2.170.300.10">
    <property type="entry name" value="Tie2 ligand-binding domain superfamily"/>
    <property type="match status" value="1"/>
</dbReference>
<proteinExistence type="predicted"/>